<sequence>MLRRTFSVSVLAAVMIPKRALAQLSAASPGAIPAASEDTRLNDFFEQASLARLRLSPETMTWRGMKERYGELGDYTEAFQHKVMALLNDQLVRMKCDFDREKLSDRAKLSYDLFDKTVERERTSIRWYWQSYAVTSNGGPLDAVPLLMINGHRIDTVADAEAYVARLRAVERVAGEVSADLDERTAKGFLPPSFIFAQVLSDTQNQLKGAPFDAGPDHPVFADFKMKLVALKTDPAVKAKLQAAAEAALKGPWRHGYKRYIASLQAMADKASGRNGVWVLPNGAAYYADMLRLQTTTDLTPEQVHRTGLSEVARLRAEIEQLKSKIGFADSLEAFFDHVRTDPRFQYPNTAAGKAQCLADGRKIIANYMTFARTQFHRLPRLRLEVRAIEPFREKSASAVPTYQPGAPEGSRPGIVYFNLSDMTQVLKPQIPASCFHEGAPGHHFQIARALEQTDLPTFRRNASFTAYTEGWAVYCEKLAKEAGMYQDPYDDFGRVAFELWRAVRLVVDTGIHAQRWNRDQVVDYLRKNTLNTERDIHAEVDRYFTHPGQACAYKIGQLKISSLRQQAEAKLGRTFDIRDFHETVLAAGSLPLDMLETEVRAYIARKA</sequence>
<evidence type="ECO:0000313" key="2">
    <source>
        <dbReference type="EMBL" id="OAF16577.1"/>
    </source>
</evidence>
<dbReference type="RefSeq" id="WP_063696097.1">
    <property type="nucleotide sequence ID" value="NZ_LUUB01000013.1"/>
</dbReference>
<dbReference type="EMBL" id="LUUB01000013">
    <property type="protein sequence ID" value="OAF16577.1"/>
    <property type="molecule type" value="Genomic_DNA"/>
</dbReference>
<reference evidence="2 3" key="1">
    <citation type="submission" date="2016-03" db="EMBL/GenBank/DDBJ databases">
        <title>Draft Genome Sequence of the Strain BR 10245 (Bradyrhizobium sp.) isolated from nodules of Centrolobium paraense.</title>
        <authorList>
            <person name="Simoes-Araujo J.L.Sr."/>
            <person name="Barauna A.C."/>
            <person name="Silva K."/>
            <person name="Zilli J.E."/>
        </authorList>
    </citation>
    <scope>NUCLEOTIDE SEQUENCE [LARGE SCALE GENOMIC DNA]</scope>
    <source>
        <strain evidence="2 3">BR 10245</strain>
    </source>
</reference>
<evidence type="ECO:0000313" key="3">
    <source>
        <dbReference type="Proteomes" id="UP000076959"/>
    </source>
</evidence>
<name>A0A176Z833_9BRAD</name>
<dbReference type="PANTHER" id="PTHR33361">
    <property type="entry name" value="GLR0591 PROTEIN"/>
    <property type="match status" value="1"/>
</dbReference>
<feature type="signal peptide" evidence="1">
    <location>
        <begin position="1"/>
        <end position="22"/>
    </location>
</feature>
<protein>
    <recommendedName>
        <fullName evidence="4">DUF885 domain-containing protein</fullName>
    </recommendedName>
</protein>
<dbReference type="OrthoDB" id="9763405at2"/>
<accession>A0A176Z833</accession>
<evidence type="ECO:0000256" key="1">
    <source>
        <dbReference type="SAM" id="SignalP"/>
    </source>
</evidence>
<gene>
    <name evidence="2" type="ORF">AYJ54_05335</name>
</gene>
<keyword evidence="3" id="KW-1185">Reference proteome</keyword>
<dbReference type="Pfam" id="PF05960">
    <property type="entry name" value="DUF885"/>
    <property type="match status" value="1"/>
</dbReference>
<dbReference type="InterPro" id="IPR010281">
    <property type="entry name" value="DUF885"/>
</dbReference>
<dbReference type="AlphaFoldDB" id="A0A176Z833"/>
<keyword evidence="1" id="KW-0732">Signal</keyword>
<feature type="chain" id="PRO_5008055566" description="DUF885 domain-containing protein" evidence="1">
    <location>
        <begin position="23"/>
        <end position="608"/>
    </location>
</feature>
<organism evidence="2 3">
    <name type="scientific">Bradyrhizobium centrolobii</name>
    <dbReference type="NCBI Taxonomy" id="1505087"/>
    <lineage>
        <taxon>Bacteria</taxon>
        <taxon>Pseudomonadati</taxon>
        <taxon>Pseudomonadota</taxon>
        <taxon>Alphaproteobacteria</taxon>
        <taxon>Hyphomicrobiales</taxon>
        <taxon>Nitrobacteraceae</taxon>
        <taxon>Bradyrhizobium</taxon>
    </lineage>
</organism>
<proteinExistence type="predicted"/>
<dbReference type="STRING" id="1505087.AYJ54_05335"/>
<evidence type="ECO:0008006" key="4">
    <source>
        <dbReference type="Google" id="ProtNLM"/>
    </source>
</evidence>
<dbReference type="PANTHER" id="PTHR33361:SF16">
    <property type="entry name" value="DUF885 DOMAIN-CONTAINING PROTEIN"/>
    <property type="match status" value="1"/>
</dbReference>
<dbReference type="Proteomes" id="UP000076959">
    <property type="component" value="Unassembled WGS sequence"/>
</dbReference>
<comment type="caution">
    <text evidence="2">The sequence shown here is derived from an EMBL/GenBank/DDBJ whole genome shotgun (WGS) entry which is preliminary data.</text>
</comment>